<accession>A0A226DSQ2</accession>
<gene>
    <name evidence="2" type="ORF">Fcan01_17111</name>
</gene>
<keyword evidence="1" id="KW-0732">Signal</keyword>
<evidence type="ECO:0000313" key="2">
    <source>
        <dbReference type="EMBL" id="OXA48249.1"/>
    </source>
</evidence>
<evidence type="ECO:0000256" key="1">
    <source>
        <dbReference type="SAM" id="SignalP"/>
    </source>
</evidence>
<evidence type="ECO:0000313" key="3">
    <source>
        <dbReference type="Proteomes" id="UP000198287"/>
    </source>
</evidence>
<dbReference type="AlphaFoldDB" id="A0A226DSQ2"/>
<feature type="signal peptide" evidence="1">
    <location>
        <begin position="1"/>
        <end position="23"/>
    </location>
</feature>
<dbReference type="Proteomes" id="UP000198287">
    <property type="component" value="Unassembled WGS sequence"/>
</dbReference>
<comment type="caution">
    <text evidence="2">The sequence shown here is derived from an EMBL/GenBank/DDBJ whole genome shotgun (WGS) entry which is preliminary data.</text>
</comment>
<organism evidence="2 3">
    <name type="scientific">Folsomia candida</name>
    <name type="common">Springtail</name>
    <dbReference type="NCBI Taxonomy" id="158441"/>
    <lineage>
        <taxon>Eukaryota</taxon>
        <taxon>Metazoa</taxon>
        <taxon>Ecdysozoa</taxon>
        <taxon>Arthropoda</taxon>
        <taxon>Hexapoda</taxon>
        <taxon>Collembola</taxon>
        <taxon>Entomobryomorpha</taxon>
        <taxon>Isotomoidea</taxon>
        <taxon>Isotomidae</taxon>
        <taxon>Proisotominae</taxon>
        <taxon>Folsomia</taxon>
    </lineage>
</organism>
<sequence>MYPRLRFLPVLVLISILASFVASEWGDNEEGDICTHKDSPGYPVRSFPPLFCCNGTQISQTEIPQIDEAHTAKFSTSHYSDGYYFTCQREVSSALTSDNISVYLVKILIFDSKAKKEAEFYEKFKVLDHCYYSNIEKKCASPKGLQLNNEQMREMKKSLPMSNCPRIPGVFSIVQLSQCCQNETLPWHVNELVGFQLIPLQSHFTHCLRSVKDFVNASATGAQCVEACSFNPIDWKGGPGAIGKSIGMGVGDCWEVWGMCLWGIDFWVGGSLGRYGSMVEILTGRDLWVGGSPGTVRKYGGGFDG</sequence>
<dbReference type="EMBL" id="LNIX01000012">
    <property type="protein sequence ID" value="OXA48249.1"/>
    <property type="molecule type" value="Genomic_DNA"/>
</dbReference>
<proteinExistence type="predicted"/>
<name>A0A226DSQ2_FOLCA</name>
<reference evidence="2 3" key="1">
    <citation type="submission" date="2015-12" db="EMBL/GenBank/DDBJ databases">
        <title>The genome of Folsomia candida.</title>
        <authorList>
            <person name="Faddeeva A."/>
            <person name="Derks M.F."/>
            <person name="Anvar Y."/>
            <person name="Smit S."/>
            <person name="Van Straalen N."/>
            <person name="Roelofs D."/>
        </authorList>
    </citation>
    <scope>NUCLEOTIDE SEQUENCE [LARGE SCALE GENOMIC DNA]</scope>
    <source>
        <strain evidence="2 3">VU population</strain>
        <tissue evidence="2">Whole body</tissue>
    </source>
</reference>
<protein>
    <submittedName>
        <fullName evidence="2">Uncharacterized protein</fullName>
    </submittedName>
</protein>
<feature type="chain" id="PRO_5012195093" evidence="1">
    <location>
        <begin position="24"/>
        <end position="305"/>
    </location>
</feature>
<keyword evidence="3" id="KW-1185">Reference proteome</keyword>